<feature type="transmembrane region" description="Helical" evidence="1">
    <location>
        <begin position="198"/>
        <end position="218"/>
    </location>
</feature>
<keyword evidence="1" id="KW-1133">Transmembrane helix</keyword>
<feature type="transmembrane region" description="Helical" evidence="1">
    <location>
        <begin position="275"/>
        <end position="295"/>
    </location>
</feature>
<reference evidence="2" key="1">
    <citation type="submission" date="2022-12" db="EMBL/GenBank/DDBJ databases">
        <title>Reference genome sequencing for broad-spectrum identification of bacterial and archaeal isolates by mass spectrometry.</title>
        <authorList>
            <person name="Sekiguchi Y."/>
            <person name="Tourlousse D.M."/>
        </authorList>
    </citation>
    <scope>NUCLEOTIDE SEQUENCE</scope>
    <source>
        <strain evidence="2">10succ1</strain>
    </source>
</reference>
<feature type="transmembrane region" description="Helical" evidence="1">
    <location>
        <begin position="59"/>
        <end position="77"/>
    </location>
</feature>
<evidence type="ECO:0000313" key="3">
    <source>
        <dbReference type="Proteomes" id="UP001144471"/>
    </source>
</evidence>
<comment type="caution">
    <text evidence="2">The sequence shown here is derived from an EMBL/GenBank/DDBJ whole genome shotgun (WGS) entry which is preliminary data.</text>
</comment>
<sequence length="330" mass="38251">MREEKELKNLFNRILFTSVFGLMVALLSHFRNPFFISFFSVSITLAMKRYEVRLLLEKIGAICIGLLLGVVATELFIPFPHLESLLVYIIFVTTLKLFAHDYKSNTVFISNFSFMYASIFGSYLEATFDEEALQYLWEMLWVVIIVTITFKLFPSNMNMEEVKPLKESRVQNWKVYFFSLILSLVWVFSMYFEFRFAFFAYVVLISIFIGFDTKTMGFKAVENIKTHFKACSITAIFSLLLYGMVQNVLLMSLGLLLVFIPIVRNAVYPKDPKKIYSNFSLISGLIVPFTLYINLDGAAVYKCLLRSNMITLSMLLILFILKILPYNKLS</sequence>
<organism evidence="2 3">
    <name type="scientific">Propionigenium maris DSM 9537</name>
    <dbReference type="NCBI Taxonomy" id="1123000"/>
    <lineage>
        <taxon>Bacteria</taxon>
        <taxon>Fusobacteriati</taxon>
        <taxon>Fusobacteriota</taxon>
        <taxon>Fusobacteriia</taxon>
        <taxon>Fusobacteriales</taxon>
        <taxon>Fusobacteriaceae</taxon>
        <taxon>Propionigenium</taxon>
    </lineage>
</organism>
<feature type="transmembrane region" description="Helical" evidence="1">
    <location>
        <begin position="307"/>
        <end position="324"/>
    </location>
</feature>
<keyword evidence="1" id="KW-0472">Membrane</keyword>
<protein>
    <submittedName>
        <fullName evidence="2">Uncharacterized protein</fullName>
    </submittedName>
</protein>
<evidence type="ECO:0000313" key="2">
    <source>
        <dbReference type="EMBL" id="GLI54934.1"/>
    </source>
</evidence>
<keyword evidence="3" id="KW-1185">Reference proteome</keyword>
<feature type="transmembrane region" description="Helical" evidence="1">
    <location>
        <begin position="175"/>
        <end position="192"/>
    </location>
</feature>
<evidence type="ECO:0000256" key="1">
    <source>
        <dbReference type="SAM" id="Phobius"/>
    </source>
</evidence>
<feature type="transmembrane region" description="Helical" evidence="1">
    <location>
        <begin position="239"/>
        <end position="263"/>
    </location>
</feature>
<name>A0A9W6LLP2_9FUSO</name>
<dbReference type="EMBL" id="BSDY01000002">
    <property type="protein sequence ID" value="GLI54934.1"/>
    <property type="molecule type" value="Genomic_DNA"/>
</dbReference>
<proteinExistence type="predicted"/>
<accession>A0A9W6LLP2</accession>
<dbReference type="Proteomes" id="UP001144471">
    <property type="component" value="Unassembled WGS sequence"/>
</dbReference>
<dbReference type="AlphaFoldDB" id="A0A9W6LLP2"/>
<gene>
    <name evidence="2" type="ORF">PM10SUCC1_04490</name>
</gene>
<keyword evidence="1" id="KW-0812">Transmembrane</keyword>
<feature type="transmembrane region" description="Helical" evidence="1">
    <location>
        <begin position="106"/>
        <end position="123"/>
    </location>
</feature>
<feature type="transmembrane region" description="Helical" evidence="1">
    <location>
        <begin position="83"/>
        <end position="99"/>
    </location>
</feature>
<dbReference type="RefSeq" id="WP_281833133.1">
    <property type="nucleotide sequence ID" value="NZ_BSDY01000002.1"/>
</dbReference>
<feature type="transmembrane region" description="Helical" evidence="1">
    <location>
        <begin position="135"/>
        <end position="154"/>
    </location>
</feature>